<feature type="compositionally biased region" description="Basic and acidic residues" evidence="1">
    <location>
        <begin position="200"/>
        <end position="212"/>
    </location>
</feature>
<evidence type="ECO:0000313" key="4">
    <source>
        <dbReference type="Proteomes" id="UP000037843"/>
    </source>
</evidence>
<evidence type="ECO:0000256" key="1">
    <source>
        <dbReference type="SAM" id="MobiDB-lite"/>
    </source>
</evidence>
<feature type="region of interest" description="Disordered" evidence="1">
    <location>
        <begin position="183"/>
        <end position="212"/>
    </location>
</feature>
<proteinExistence type="predicted"/>
<accession>A0A7V8RXD7</accession>
<organism evidence="3 4">
    <name type="scientific">Mycobacteroides immunogenum</name>
    <dbReference type="NCBI Taxonomy" id="83262"/>
    <lineage>
        <taxon>Bacteria</taxon>
        <taxon>Bacillati</taxon>
        <taxon>Actinomycetota</taxon>
        <taxon>Actinomycetes</taxon>
        <taxon>Mycobacteriales</taxon>
        <taxon>Mycobacteriaceae</taxon>
        <taxon>Mycobacteroides</taxon>
    </lineage>
</organism>
<evidence type="ECO:0000313" key="2">
    <source>
        <dbReference type="EMBL" id="KPG14312.1"/>
    </source>
</evidence>
<protein>
    <submittedName>
        <fullName evidence="3">Uncharacterized protein</fullName>
    </submittedName>
</protein>
<dbReference type="EMBL" id="LJFO01000003">
    <property type="protein sequence ID" value="KPG14312.1"/>
    <property type="molecule type" value="Genomic_DNA"/>
</dbReference>
<evidence type="ECO:0000313" key="3">
    <source>
        <dbReference type="EMBL" id="KPG14380.1"/>
    </source>
</evidence>
<dbReference type="RefSeq" id="WP_054173078.1">
    <property type="nucleotide sequence ID" value="NZ_LJFO01000003.1"/>
</dbReference>
<sequence>MSGTVRSGDWARLARYVAARRAALGISQEEVEARGGPGAKTFGLIENGGATSMTPRTIERLDKGLLWTPGSTRATLNGGEPKPLPDLETQPIDQRRTRLEAALRAGDDAVRTAEGVLAAFPDVENSGKLAQAIAYYKHARDIINAAAEPDPGLVGKFREEIDGVIAVTADAFESVRSLQVLRRPQRGEATQTTPGKKPSKISDLEIRADRLR</sequence>
<dbReference type="Proteomes" id="UP000037843">
    <property type="component" value="Unassembled WGS sequence"/>
</dbReference>
<comment type="caution">
    <text evidence="3">The sequence shown here is derived from an EMBL/GenBank/DDBJ whole genome shotgun (WGS) entry which is preliminary data.</text>
</comment>
<name>A0A7V8RXD7_9MYCO</name>
<dbReference type="AlphaFoldDB" id="A0A7V8RXD7"/>
<dbReference type="EMBL" id="LJFO01000003">
    <property type="protein sequence ID" value="KPG14380.1"/>
    <property type="molecule type" value="Genomic_DNA"/>
</dbReference>
<reference evidence="3 4" key="1">
    <citation type="submission" date="2015-09" db="EMBL/GenBank/DDBJ databases">
        <title>Genome Sequences of Mycobacterium immunogenum Isolates, Recuperated from a Chloraminated Drinking Water Distribution System Simulator Subjected to Episodes of Nitrification.</title>
        <authorList>
            <person name="Gomez-Alvarez V."/>
            <person name="Revetta R.P."/>
        </authorList>
    </citation>
    <scope>NUCLEOTIDE SEQUENCE [LARGE SCALE GENOMIC DNA]</scope>
    <source>
        <strain evidence="3 4">H008</strain>
    </source>
</reference>
<gene>
    <name evidence="2" type="ORF">AN908_07020</name>
    <name evidence="3" type="ORF">AN908_07475</name>
</gene>